<dbReference type="InterPro" id="IPR020048">
    <property type="entry name" value="NADPH-dep_FMN_reduc_SsuE"/>
</dbReference>
<proteinExistence type="inferred from homology"/>
<evidence type="ECO:0000256" key="2">
    <source>
        <dbReference type="ARBA" id="ARBA00022630"/>
    </source>
</evidence>
<dbReference type="PANTHER" id="PTHR43408:SF1">
    <property type="entry name" value="FMN REDUCTASE (NADPH)"/>
    <property type="match status" value="1"/>
</dbReference>
<evidence type="ECO:0000256" key="4">
    <source>
        <dbReference type="ARBA" id="ARBA00023002"/>
    </source>
</evidence>
<evidence type="ECO:0000313" key="6">
    <source>
        <dbReference type="EMBL" id="MDC7718622.1"/>
    </source>
</evidence>
<evidence type="ECO:0000256" key="3">
    <source>
        <dbReference type="ARBA" id="ARBA00022643"/>
    </source>
</evidence>
<keyword evidence="3" id="KW-0288">FMN</keyword>
<evidence type="ECO:0000256" key="1">
    <source>
        <dbReference type="ARBA" id="ARBA00005990"/>
    </source>
</evidence>
<keyword evidence="2" id="KW-0285">Flavoprotein</keyword>
<dbReference type="Proteomes" id="UP001219956">
    <property type="component" value="Unassembled WGS sequence"/>
</dbReference>
<reference evidence="6 7" key="1">
    <citation type="submission" date="2023-01" db="EMBL/GenBank/DDBJ databases">
        <title>Novel species of the genus Vogesella isolated from rivers.</title>
        <authorList>
            <person name="Lu H."/>
        </authorList>
    </citation>
    <scope>NUCLEOTIDE SEQUENCE [LARGE SCALE GENOMIC DNA]</scope>
    <source>
        <strain evidence="6 7">DC21W</strain>
    </source>
</reference>
<name>A0ABT5J1T9_9NEIS</name>
<dbReference type="EC" id="1.5.1.38" evidence="6"/>
<dbReference type="RefSeq" id="WP_272752859.1">
    <property type="nucleotide sequence ID" value="NZ_JAQQLF010000022.1"/>
</dbReference>
<sequence>MKIVAISGSPSRQSKTARLIDHAAARLAAQDIETQRFSVYDFAAEELLYGNFAADSVKAFQQAIVRADGVLIATPVYKAAYAGALKVLLDLIPEGGLAGKPVLPLVSGGSPGHLLAVEYTLKPVLASLKASEIHQGVFAVEQQIAVSPQGQASLADELRQRLDEAVDDLAALLRPAARLAAPHRGHDFISRTISL</sequence>
<keyword evidence="7" id="KW-1185">Reference proteome</keyword>
<protein>
    <submittedName>
        <fullName evidence="6">NADPH-dependent FMN reductase</fullName>
        <ecNumber evidence="6">1.5.1.38</ecNumber>
    </submittedName>
</protein>
<dbReference type="NCBIfam" id="TIGR03567">
    <property type="entry name" value="FMN_reduc_SsuE"/>
    <property type="match status" value="1"/>
</dbReference>
<dbReference type="InterPro" id="IPR029039">
    <property type="entry name" value="Flavoprotein-like_sf"/>
</dbReference>
<dbReference type="Pfam" id="PF03358">
    <property type="entry name" value="FMN_red"/>
    <property type="match status" value="1"/>
</dbReference>
<comment type="similarity">
    <text evidence="1">Belongs to the SsuE family.</text>
</comment>
<evidence type="ECO:0000259" key="5">
    <source>
        <dbReference type="Pfam" id="PF03358"/>
    </source>
</evidence>
<dbReference type="SUPFAM" id="SSF52218">
    <property type="entry name" value="Flavoproteins"/>
    <property type="match status" value="1"/>
</dbReference>
<feature type="domain" description="NADPH-dependent FMN reductase-like" evidence="5">
    <location>
        <begin position="1"/>
        <end position="143"/>
    </location>
</feature>
<dbReference type="InterPro" id="IPR005025">
    <property type="entry name" value="FMN_Rdtase-like_dom"/>
</dbReference>
<evidence type="ECO:0000313" key="7">
    <source>
        <dbReference type="Proteomes" id="UP001219956"/>
    </source>
</evidence>
<dbReference type="Gene3D" id="3.40.50.360">
    <property type="match status" value="1"/>
</dbReference>
<accession>A0ABT5J1T9</accession>
<dbReference type="EMBL" id="JAQQLF010000022">
    <property type="protein sequence ID" value="MDC7718622.1"/>
    <property type="molecule type" value="Genomic_DNA"/>
</dbReference>
<keyword evidence="4 6" id="KW-0560">Oxidoreductase</keyword>
<dbReference type="PANTHER" id="PTHR43408">
    <property type="entry name" value="FMN REDUCTASE (NADPH)"/>
    <property type="match status" value="1"/>
</dbReference>
<comment type="caution">
    <text evidence="6">The sequence shown here is derived from an EMBL/GenBank/DDBJ whole genome shotgun (WGS) entry which is preliminary data.</text>
</comment>
<organism evidence="6 7">
    <name type="scientific">Vogesella aquatica</name>
    <dbReference type="NCBI Taxonomy" id="2984206"/>
    <lineage>
        <taxon>Bacteria</taxon>
        <taxon>Pseudomonadati</taxon>
        <taxon>Pseudomonadota</taxon>
        <taxon>Betaproteobacteria</taxon>
        <taxon>Neisseriales</taxon>
        <taxon>Chromobacteriaceae</taxon>
        <taxon>Vogesella</taxon>
    </lineage>
</organism>
<dbReference type="GO" id="GO:0052873">
    <property type="term" value="F:FMN reductase (NADPH) activity"/>
    <property type="evidence" value="ECO:0007669"/>
    <property type="project" value="UniProtKB-EC"/>
</dbReference>
<dbReference type="InterPro" id="IPR051814">
    <property type="entry name" value="NAD(P)H-dep_FMN_reductase"/>
</dbReference>
<gene>
    <name evidence="6" type="primary">ssuE</name>
    <name evidence="6" type="ORF">PQU95_15550</name>
</gene>